<gene>
    <name evidence="1" type="ORF">BDFB_014719</name>
</gene>
<dbReference type="EMBL" id="QDEB01007429">
    <property type="protein sequence ID" value="RZC42509.1"/>
    <property type="molecule type" value="Genomic_DNA"/>
</dbReference>
<sequence>MARQRKHIMLPTLLLEIRLKDFLRRFPCLYTELKTKVENSVVIIIACAVLHNIAINMGDLPPNDDQPAPEADIDLEMGDRQRLRQQYQNENATVRAVLVQTRFRV</sequence>
<evidence type="ECO:0000313" key="2">
    <source>
        <dbReference type="Proteomes" id="UP000292052"/>
    </source>
</evidence>
<proteinExistence type="predicted"/>
<accession>A0A482WCZ9</accession>
<keyword evidence="2" id="KW-1185">Reference proteome</keyword>
<dbReference type="Proteomes" id="UP000292052">
    <property type="component" value="Unassembled WGS sequence"/>
</dbReference>
<reference evidence="1 2" key="1">
    <citation type="submission" date="2017-03" db="EMBL/GenBank/DDBJ databases">
        <title>Genome of the blue death feigning beetle - Asbolus verrucosus.</title>
        <authorList>
            <person name="Rider S.D."/>
        </authorList>
    </citation>
    <scope>NUCLEOTIDE SEQUENCE [LARGE SCALE GENOMIC DNA]</scope>
    <source>
        <strain evidence="1">Butters</strain>
        <tissue evidence="1">Head and leg muscle</tissue>
    </source>
</reference>
<dbReference type="AlphaFoldDB" id="A0A482WCZ9"/>
<evidence type="ECO:0000313" key="1">
    <source>
        <dbReference type="EMBL" id="RZC42509.1"/>
    </source>
</evidence>
<organism evidence="1 2">
    <name type="scientific">Asbolus verrucosus</name>
    <name type="common">Desert ironclad beetle</name>
    <dbReference type="NCBI Taxonomy" id="1661398"/>
    <lineage>
        <taxon>Eukaryota</taxon>
        <taxon>Metazoa</taxon>
        <taxon>Ecdysozoa</taxon>
        <taxon>Arthropoda</taxon>
        <taxon>Hexapoda</taxon>
        <taxon>Insecta</taxon>
        <taxon>Pterygota</taxon>
        <taxon>Neoptera</taxon>
        <taxon>Endopterygota</taxon>
        <taxon>Coleoptera</taxon>
        <taxon>Polyphaga</taxon>
        <taxon>Cucujiformia</taxon>
        <taxon>Tenebrionidae</taxon>
        <taxon>Pimeliinae</taxon>
        <taxon>Asbolus</taxon>
    </lineage>
</organism>
<comment type="caution">
    <text evidence="1">The sequence shown here is derived from an EMBL/GenBank/DDBJ whole genome shotgun (WGS) entry which is preliminary data.</text>
</comment>
<dbReference type="OrthoDB" id="10062286at2759"/>
<name>A0A482WCZ9_ASBVE</name>
<protein>
    <submittedName>
        <fullName evidence="1">Uncharacterized protein</fullName>
    </submittedName>
</protein>